<dbReference type="Proteomes" id="UP000019151">
    <property type="component" value="Plasmid 2"/>
</dbReference>
<dbReference type="EMBL" id="CP007130">
    <property type="protein sequence ID" value="AHG93551.1"/>
    <property type="molecule type" value="Genomic_DNA"/>
</dbReference>
<dbReference type="OrthoDB" id="9786766at2"/>
<keyword evidence="2" id="KW-0614">Plasmid</keyword>
<reference evidence="2 3" key="1">
    <citation type="journal article" date="2014" name="Genome Announc.">
        <title>Genome Sequence and Methylome of Soil Bacterium Gemmatirosa kalamazoonensis KBS708T, a Member of the Rarely Cultivated Gemmatimonadetes Phylum.</title>
        <authorList>
            <person name="Debruyn J.M."/>
            <person name="Radosevich M."/>
            <person name="Wommack K.E."/>
            <person name="Polson S.W."/>
            <person name="Hauser L.J."/>
            <person name="Fawaz M.N."/>
            <person name="Korlach J."/>
            <person name="Tsai Y.C."/>
        </authorList>
    </citation>
    <scope>NUCLEOTIDE SEQUENCE [LARGE SCALE GENOMIC DNA]</scope>
    <source>
        <strain evidence="2 3">KBS708</strain>
        <plasmid evidence="3">Plasmid 2</plasmid>
    </source>
</reference>
<proteinExistence type="predicted"/>
<gene>
    <name evidence="2" type="ORF">J421_6016</name>
</gene>
<name>W0RS71_9BACT</name>
<geneLocation type="plasmid" evidence="2 3">
    <name>2</name>
</geneLocation>
<evidence type="ECO:0000259" key="1">
    <source>
        <dbReference type="Pfam" id="PF19313"/>
    </source>
</evidence>
<dbReference type="Pfam" id="PF19313">
    <property type="entry name" value="DUF5916"/>
    <property type="match status" value="1"/>
</dbReference>
<dbReference type="HOGENOM" id="CLU_016090_1_0_0"/>
<feature type="domain" description="DUF5916" evidence="1">
    <location>
        <begin position="283"/>
        <end position="354"/>
    </location>
</feature>
<keyword evidence="3" id="KW-1185">Reference proteome</keyword>
<dbReference type="SUPFAM" id="SSF49344">
    <property type="entry name" value="CBD9-like"/>
    <property type="match status" value="1"/>
</dbReference>
<dbReference type="CDD" id="cd09618">
    <property type="entry name" value="CBM9_like_2"/>
    <property type="match status" value="1"/>
</dbReference>
<organism evidence="2 3">
    <name type="scientific">Gemmatirosa kalamazoonensis</name>
    <dbReference type="NCBI Taxonomy" id="861299"/>
    <lineage>
        <taxon>Bacteria</taxon>
        <taxon>Pseudomonadati</taxon>
        <taxon>Gemmatimonadota</taxon>
        <taxon>Gemmatimonadia</taxon>
        <taxon>Gemmatimonadales</taxon>
        <taxon>Gemmatimonadaceae</taxon>
        <taxon>Gemmatirosa</taxon>
    </lineage>
</organism>
<dbReference type="KEGG" id="gba:J421_6016"/>
<protein>
    <recommendedName>
        <fullName evidence="1">DUF5916 domain-containing protein</fullName>
    </recommendedName>
</protein>
<evidence type="ECO:0000313" key="3">
    <source>
        <dbReference type="Proteomes" id="UP000019151"/>
    </source>
</evidence>
<dbReference type="InterPro" id="IPR045670">
    <property type="entry name" value="DUF5916"/>
</dbReference>
<evidence type="ECO:0000313" key="2">
    <source>
        <dbReference type="EMBL" id="AHG93551.1"/>
    </source>
</evidence>
<sequence length="796" mass="87464">MLPFAALLATLLAAATPPDDFAGRTYAGRSRELDVAIPRHDSEGTVDGRLDEAAWRTAARLTGFSRYAPTDDAPADDSTQVLVWYSPTAIHFGIRAFAEPGTVRATLADRDKIYTGDYIGIFLGTFNDGRQATVFAVNPLGVQGDGIVVESGRSSGGGFQGLQSGREPTDISPDYVFESKGRLTDFGYEVEIRIPFKSLRYQSLPSQTWGVNVIRVVQSRGVEYSWAPAQRAAASYLAQSGHLVGLSGLRRGLVLDLNPVVTERAVGGPTTARGYAYDAQPARLGGNVRWGMTNNVTLNATVRPDFAEVESDAGQIAFDPRQALFFAEKRPFFLDGIEQLNVPNQLVYTRRITSPLGAVKVSGKAAGVDFAALSAADDRAASADGDARPWFEILRLQRDVGRSSRAGFVYTDREEHGHSNRVVGVDSRAVWRKIYSAQLQGAYSRTTAPDAPTREGPLYMVDLRRTGRSFVARYLFNAMHDEFDAQSGFISRPAVTHLLIDHTARMFGAQGSALRSASFDVSADGLWKYRKFVTRGDMLEKKLHLNTNYELRGGWKAGVSYLLETFGYDPDFYDGRLVASATDTVPFVGLPRITNHDWVFSVTTPNYRRVSASATYIVGRDENFFEWAPANIGYVSAAVDWRPTDQLRVGGTYLWQWYRRPTDGSMVGETRIPRVKAEYQITRAVFVRAVGEYRADYADDLRDAAGASAIPGGTILVPDGRGGYLPGRGFTTATGRARSVNSFRPELLFSYMPSPGTVVFVGYGSTLGEADALRFSGLRRQRDAVFVKMSYLLRRA</sequence>
<accession>W0RS71</accession>
<dbReference type="eggNOG" id="COG2091">
    <property type="taxonomic scope" value="Bacteria"/>
</dbReference>
<dbReference type="RefSeq" id="WP_025414851.1">
    <property type="nucleotide sequence ID" value="NZ_CP007130.1"/>
</dbReference>
<dbReference type="InParanoid" id="W0RS71"/>
<dbReference type="AlphaFoldDB" id="W0RS71"/>
<dbReference type="Gene3D" id="2.60.40.1190">
    <property type="match status" value="1"/>
</dbReference>